<dbReference type="PROSITE" id="PS51257">
    <property type="entry name" value="PROKAR_LIPOPROTEIN"/>
    <property type="match status" value="1"/>
</dbReference>
<name>A0A7X0IUY8_9HYPH</name>
<gene>
    <name evidence="2" type="ORF">GGD46_003476</name>
</gene>
<organism evidence="2 3">
    <name type="scientific">Rhizobium lusitanum</name>
    <dbReference type="NCBI Taxonomy" id="293958"/>
    <lineage>
        <taxon>Bacteria</taxon>
        <taxon>Pseudomonadati</taxon>
        <taxon>Pseudomonadota</taxon>
        <taxon>Alphaproteobacteria</taxon>
        <taxon>Hyphomicrobiales</taxon>
        <taxon>Rhizobiaceae</taxon>
        <taxon>Rhizobium/Agrobacterium group</taxon>
        <taxon>Rhizobium</taxon>
    </lineage>
</organism>
<accession>A0A7X0IUY8</accession>
<keyword evidence="1" id="KW-0732">Signal</keyword>
<protein>
    <submittedName>
        <fullName evidence="2">Uncharacterized protein YcfL</fullName>
    </submittedName>
</protein>
<feature type="chain" id="PRO_5031317233" evidence="1">
    <location>
        <begin position="20"/>
        <end position="67"/>
    </location>
</feature>
<dbReference type="EMBL" id="JACHBG010000007">
    <property type="protein sequence ID" value="MBB6486181.1"/>
    <property type="molecule type" value="Genomic_DNA"/>
</dbReference>
<comment type="caution">
    <text evidence="2">The sequence shown here is derived from an EMBL/GenBank/DDBJ whole genome shotgun (WGS) entry which is preliminary data.</text>
</comment>
<dbReference type="AlphaFoldDB" id="A0A7X0IUY8"/>
<evidence type="ECO:0000313" key="2">
    <source>
        <dbReference type="EMBL" id="MBB6486181.1"/>
    </source>
</evidence>
<evidence type="ECO:0000313" key="3">
    <source>
        <dbReference type="Proteomes" id="UP000565576"/>
    </source>
</evidence>
<evidence type="ECO:0000256" key="1">
    <source>
        <dbReference type="SAM" id="SignalP"/>
    </source>
</evidence>
<proteinExistence type="predicted"/>
<reference evidence="2 3" key="1">
    <citation type="submission" date="2020-08" db="EMBL/GenBank/DDBJ databases">
        <title>Genomic Encyclopedia of Type Strains, Phase IV (KMG-V): Genome sequencing to study the core and pangenomes of soil and plant-associated prokaryotes.</title>
        <authorList>
            <person name="Whitman W."/>
        </authorList>
    </citation>
    <scope>NUCLEOTIDE SEQUENCE [LARGE SCALE GENOMIC DNA]</scope>
    <source>
        <strain evidence="2 3">SEMIA 4060</strain>
    </source>
</reference>
<dbReference type="Proteomes" id="UP000565576">
    <property type="component" value="Unassembled WGS sequence"/>
</dbReference>
<sequence length="67" mass="7920">MRYCFAVVLSLLLAGCQSAEDSDRCSNYGFEHGTTEFAVCRQRIDLARREYRERRMERSIEAPNYDY</sequence>
<feature type="signal peptide" evidence="1">
    <location>
        <begin position="1"/>
        <end position="19"/>
    </location>
</feature>